<proteinExistence type="predicted"/>
<dbReference type="AlphaFoldDB" id="A0A409W9V9"/>
<comment type="caution">
    <text evidence="1">The sequence shown here is derived from an EMBL/GenBank/DDBJ whole genome shotgun (WGS) entry which is preliminary data.</text>
</comment>
<dbReference type="OrthoDB" id="3071593at2759"/>
<accession>A0A409W9V9</accession>
<organism evidence="1 2">
    <name type="scientific">Gymnopilus dilepis</name>
    <dbReference type="NCBI Taxonomy" id="231916"/>
    <lineage>
        <taxon>Eukaryota</taxon>
        <taxon>Fungi</taxon>
        <taxon>Dikarya</taxon>
        <taxon>Basidiomycota</taxon>
        <taxon>Agaricomycotina</taxon>
        <taxon>Agaricomycetes</taxon>
        <taxon>Agaricomycetidae</taxon>
        <taxon>Agaricales</taxon>
        <taxon>Agaricineae</taxon>
        <taxon>Hymenogastraceae</taxon>
        <taxon>Gymnopilus</taxon>
    </lineage>
</organism>
<reference evidence="1 2" key="1">
    <citation type="journal article" date="2018" name="Evol. Lett.">
        <title>Horizontal gene cluster transfer increased hallucinogenic mushroom diversity.</title>
        <authorList>
            <person name="Reynolds H.T."/>
            <person name="Vijayakumar V."/>
            <person name="Gluck-Thaler E."/>
            <person name="Korotkin H.B."/>
            <person name="Matheny P.B."/>
            <person name="Slot J.C."/>
        </authorList>
    </citation>
    <scope>NUCLEOTIDE SEQUENCE [LARGE SCALE GENOMIC DNA]</scope>
    <source>
        <strain evidence="1 2">SRW20</strain>
    </source>
</reference>
<dbReference type="InParanoid" id="A0A409W9V9"/>
<evidence type="ECO:0000313" key="2">
    <source>
        <dbReference type="Proteomes" id="UP000284706"/>
    </source>
</evidence>
<dbReference type="EMBL" id="NHYE01005275">
    <property type="protein sequence ID" value="PPQ75270.1"/>
    <property type="molecule type" value="Genomic_DNA"/>
</dbReference>
<sequence>MATPSSTSTEQVLPIEVLKAIVYELDPSTQAGRNALQTCASAGRPLLSASQRRLFQSTTVTFQLFTVGSTKYLVEDGIATGKKLLELLDGSPHLAPYIRSLKIVMQGVPGWSNLAVWSSEPSFPLRAILLKLPELQELSLSGPSARVNWRAFDPTIWEILGEVAPKVTKLSVLNMMASVPTSFFLKYHRLQNLWVHSLDMETTVQPATKLKIEGFRISLDDFVPGMNGNETIFTAFNAPFCPFDFSRLRKLVITIRDLWNANEILQSCCDTLESLEVQQPWVAYGSSWMNGYSYSKPNQDVEFFGLKTTLGIRSLHRLRNITISCPIYDCDHGSYQTEIPYACAIIRNLPCQKHPSGTVLQAVVDVEIQGVFEQHLPSIRWEQLIGVNLPKEYLESNALEVHFRIINMHFVDLSSNRIREILDGNEYLADMNHRGLITYSVWDDEELPS</sequence>
<protein>
    <recommendedName>
        <fullName evidence="3">F-box domain-containing protein</fullName>
    </recommendedName>
</protein>
<evidence type="ECO:0000313" key="1">
    <source>
        <dbReference type="EMBL" id="PPQ75270.1"/>
    </source>
</evidence>
<evidence type="ECO:0008006" key="3">
    <source>
        <dbReference type="Google" id="ProtNLM"/>
    </source>
</evidence>
<dbReference type="Proteomes" id="UP000284706">
    <property type="component" value="Unassembled WGS sequence"/>
</dbReference>
<name>A0A409W9V9_9AGAR</name>
<gene>
    <name evidence="1" type="ORF">CVT26_014784</name>
</gene>
<keyword evidence="2" id="KW-1185">Reference proteome</keyword>